<feature type="region of interest" description="Disordered" evidence="1">
    <location>
        <begin position="111"/>
        <end position="140"/>
    </location>
</feature>
<evidence type="ECO:0000313" key="2">
    <source>
        <dbReference type="EMBL" id="KYN27290.1"/>
    </source>
</evidence>
<evidence type="ECO:0000313" key="3">
    <source>
        <dbReference type="Proteomes" id="UP000078492"/>
    </source>
</evidence>
<sequence>MYKYSSRFMADRMCEDENVKGKKKNVIDRSQNDHSHSSIKVAIRSRESAHDPTDEPGVVPVGQMIPSTGPMAADRRRSVAWMMTTMTADLLLLHAEGRGAQLNCRDSRCDTRNARRKNTRSGRVGVGDEEGEEQRTRPSAVDWRKRPARWSVANWLGLTPRVATASCETRRAETPPSAACGIGCRCRCGCATDLIAADLSAIGGAPQRSGTRVTRVSLAPLSSSSRTGFDVRRGRIARRPRRAREQIQT</sequence>
<reference evidence="2 3" key="1">
    <citation type="submission" date="2015-09" db="EMBL/GenBank/DDBJ databases">
        <title>Trachymyrmex cornetzi WGS genome.</title>
        <authorList>
            <person name="Nygaard S."/>
            <person name="Hu H."/>
            <person name="Boomsma J."/>
            <person name="Zhang G."/>
        </authorList>
    </citation>
    <scope>NUCLEOTIDE SEQUENCE [LARGE SCALE GENOMIC DNA]</scope>
    <source>
        <strain evidence="2">Tcor2-1</strain>
        <tissue evidence="2">Whole body</tissue>
    </source>
</reference>
<proteinExistence type="predicted"/>
<feature type="compositionally biased region" description="Basic and acidic residues" evidence="1">
    <location>
        <begin position="24"/>
        <end position="36"/>
    </location>
</feature>
<evidence type="ECO:0000256" key="1">
    <source>
        <dbReference type="SAM" id="MobiDB-lite"/>
    </source>
</evidence>
<dbReference type="Proteomes" id="UP000078492">
    <property type="component" value="Unassembled WGS sequence"/>
</dbReference>
<name>A0A195EGA9_9HYME</name>
<feature type="compositionally biased region" description="Basic and acidic residues" evidence="1">
    <location>
        <begin position="44"/>
        <end position="53"/>
    </location>
</feature>
<organism evidence="2 3">
    <name type="scientific">Trachymyrmex cornetzi</name>
    <dbReference type="NCBI Taxonomy" id="471704"/>
    <lineage>
        <taxon>Eukaryota</taxon>
        <taxon>Metazoa</taxon>
        <taxon>Ecdysozoa</taxon>
        <taxon>Arthropoda</taxon>
        <taxon>Hexapoda</taxon>
        <taxon>Insecta</taxon>
        <taxon>Pterygota</taxon>
        <taxon>Neoptera</taxon>
        <taxon>Endopterygota</taxon>
        <taxon>Hymenoptera</taxon>
        <taxon>Apocrita</taxon>
        <taxon>Aculeata</taxon>
        <taxon>Formicoidea</taxon>
        <taxon>Formicidae</taxon>
        <taxon>Myrmicinae</taxon>
        <taxon>Trachymyrmex</taxon>
    </lineage>
</organism>
<feature type="region of interest" description="Disordered" evidence="1">
    <location>
        <begin position="223"/>
        <end position="249"/>
    </location>
</feature>
<keyword evidence="3" id="KW-1185">Reference proteome</keyword>
<dbReference type="AlphaFoldDB" id="A0A195EGA9"/>
<feature type="region of interest" description="Disordered" evidence="1">
    <location>
        <begin position="24"/>
        <end position="71"/>
    </location>
</feature>
<protein>
    <submittedName>
        <fullName evidence="2">Uncharacterized protein</fullName>
    </submittedName>
</protein>
<dbReference type="EMBL" id="KQ978957">
    <property type="protein sequence ID" value="KYN27290.1"/>
    <property type="molecule type" value="Genomic_DNA"/>
</dbReference>
<gene>
    <name evidence="2" type="ORF">ALC57_03634</name>
</gene>
<accession>A0A195EGA9</accession>